<keyword evidence="3" id="KW-0539">Nucleus</keyword>
<evidence type="ECO:0000259" key="4">
    <source>
        <dbReference type="PROSITE" id="PS50172"/>
    </source>
</evidence>
<evidence type="ECO:0000256" key="1">
    <source>
        <dbReference type="ARBA" id="ARBA00004123"/>
    </source>
</evidence>
<dbReference type="Proteomes" id="UP000504604">
    <property type="component" value="Linkage group LG6"/>
</dbReference>
<accession>A0A8M8V1X5</accession>
<dbReference type="PANTHER" id="PTHR23196:SF1">
    <property type="entry name" value="PAX-INTERACTING PROTEIN 1"/>
    <property type="match status" value="1"/>
</dbReference>
<protein>
    <submittedName>
        <fullName evidence="6">Uncharacterized protein LOC105163355</fullName>
    </submittedName>
</protein>
<dbReference type="CDD" id="cd17744">
    <property type="entry name" value="BRCT_MDC1_rpt1"/>
    <property type="match status" value="1"/>
</dbReference>
<dbReference type="PROSITE" id="PS50172">
    <property type="entry name" value="BRCT"/>
    <property type="match status" value="1"/>
</dbReference>
<dbReference type="CDD" id="cd18432">
    <property type="entry name" value="BRCT_PAXIP1_rpt6_like"/>
    <property type="match status" value="1"/>
</dbReference>
<feature type="domain" description="BRCT" evidence="4">
    <location>
        <begin position="823"/>
        <end position="912"/>
    </location>
</feature>
<dbReference type="InterPro" id="IPR001357">
    <property type="entry name" value="BRCT_dom"/>
</dbReference>
<reference evidence="6" key="1">
    <citation type="submission" date="2025-08" db="UniProtKB">
        <authorList>
            <consortium name="RefSeq"/>
        </authorList>
    </citation>
    <scope>IDENTIFICATION</scope>
</reference>
<name>A0A8M8V1X5_SESIN</name>
<dbReference type="Pfam" id="PF16589">
    <property type="entry name" value="BRCT_2"/>
    <property type="match status" value="1"/>
</dbReference>
<dbReference type="InterPro" id="IPR036420">
    <property type="entry name" value="BRCT_dom_sf"/>
</dbReference>
<dbReference type="GO" id="GO:0006974">
    <property type="term" value="P:DNA damage response"/>
    <property type="evidence" value="ECO:0007669"/>
    <property type="project" value="UniProtKB-KW"/>
</dbReference>
<evidence type="ECO:0000256" key="3">
    <source>
        <dbReference type="ARBA" id="ARBA00023242"/>
    </source>
</evidence>
<gene>
    <name evidence="6" type="primary">LOC105163355</name>
</gene>
<dbReference type="InterPro" id="IPR051579">
    <property type="entry name" value="DDR_Transcriptional_Reg"/>
</dbReference>
<dbReference type="OrthoDB" id="342264at2759"/>
<dbReference type="KEGG" id="sind:105163355"/>
<evidence type="ECO:0000313" key="6">
    <source>
        <dbReference type="RefSeq" id="XP_020550380.1"/>
    </source>
</evidence>
<dbReference type="SUPFAM" id="SSF52113">
    <property type="entry name" value="BRCT domain"/>
    <property type="match status" value="1"/>
</dbReference>
<dbReference type="PANTHER" id="PTHR23196">
    <property type="entry name" value="PAX TRANSCRIPTION ACTIVATION DOMAIN INTERACTING PROTEIN"/>
    <property type="match status" value="1"/>
</dbReference>
<keyword evidence="2" id="KW-0227">DNA damage</keyword>
<dbReference type="GeneID" id="105163355"/>
<evidence type="ECO:0000256" key="2">
    <source>
        <dbReference type="ARBA" id="ARBA00022763"/>
    </source>
</evidence>
<dbReference type="GO" id="GO:0005634">
    <property type="term" value="C:nucleus"/>
    <property type="evidence" value="ECO:0007669"/>
    <property type="project" value="UniProtKB-SubCell"/>
</dbReference>
<sequence>MEDEDRFTAPADDTVALDSPIAESRLLNLDMNADVVDVFESAQHWGDQMEDNSEKDIVLDSDDEAREQNKAIYLVNEKSSPVIGRFSGRGTRGSGERRQVPSGYIRRLGNKVTGRVLLHPNSARNATCSGECNAGRNCLYNGSRFEEHLVVMDRASRSLDRKPIPMNTKEFHMDRQYPNMARVSLGENSLDERKLSLYESKSMDIQKDANYDCEHAELNYIESPEPTESHGKALDFVDRYLSVSDLGSYKDVGTRQTNRVRSPPPLRSKGSQSLARMVSIGCCASKFMTFDWAEKLIEKNEYTSLRKNDSFFGFEGDKSVYLPVYQEPDNIILQKGTISGLQSEEKLQENVLNTNCSNRDSLNSNDIEKIESSSGICIANDSMELDEQFDAELSRKNMEKYEQLMSAPDLLDIGMDTQLAAEAMEALIHAGPPTFDDCFAHQGSSNTLLDSSRSVKLKSESKDAAYPEEAFVGWRCKDKRSKCVKIYTVQGKNGSCSSAKQFKKHRRTVAQLSASTNVMTEKPMTGKYFSINQEDTRNLQTGKCGKPPEISVPQDEYGYTERESLKGFQKVYRRSEKTTHRVQSDSPTKRRKIVSFHNDVREIGLGGTCLKINSDSSFQVKTETSKIDENSYLDVADRSLSQFNLWIYPKGKRSRQRLPPHSIRSRVQCSGRAATENNVEKYPVVNEEAHKRKLLVYTRQHKFSLDREQVGSSLRFAGDLSSPSVNDNVVSDSLVENSVEFDRAKPLMQFDKLDDGKPSSVDPSGNMKSDALSNGCSMTSQVFEGCDKTKKSCDHLSRSPLMKELMRLGYAESLPDFLPKDSRRRKAMVKVCILFSQNLETSILKQQRKIVARFGFSIASCCSDATHFVTDRFVRTRNMLEAIALGKPVVTHLWLESCDQAGYVIDEKSYILRDEKKEKEIGFSMPFSLSCAVRHPLLKGCRVLITPNVKPAIDVINVLVKAVHGQVVQSIQNVKTKDKVIPDDLLVLSCEEDYKICLPFLQRGASIYDSELLLNGIVTQKLEYGRFQLFKDFRRKQPLTSGDTAILS</sequence>
<evidence type="ECO:0000313" key="5">
    <source>
        <dbReference type="Proteomes" id="UP000504604"/>
    </source>
</evidence>
<dbReference type="SMART" id="SM00292">
    <property type="entry name" value="BRCT"/>
    <property type="match status" value="2"/>
</dbReference>
<dbReference type="RefSeq" id="XP_020550380.1">
    <property type="nucleotide sequence ID" value="XM_020694721.1"/>
</dbReference>
<comment type="subcellular location">
    <subcellularLocation>
        <location evidence="1">Nucleus</location>
    </subcellularLocation>
</comment>
<keyword evidence="5" id="KW-1185">Reference proteome</keyword>
<dbReference type="Gene3D" id="3.40.50.10190">
    <property type="entry name" value="BRCT domain"/>
    <property type="match status" value="2"/>
</dbReference>
<dbReference type="AlphaFoldDB" id="A0A8M8V1X5"/>
<proteinExistence type="predicted"/>
<organism evidence="5 6">
    <name type="scientific">Sesamum indicum</name>
    <name type="common">Oriental sesame</name>
    <name type="synonym">Sesamum orientale</name>
    <dbReference type="NCBI Taxonomy" id="4182"/>
    <lineage>
        <taxon>Eukaryota</taxon>
        <taxon>Viridiplantae</taxon>
        <taxon>Streptophyta</taxon>
        <taxon>Embryophyta</taxon>
        <taxon>Tracheophyta</taxon>
        <taxon>Spermatophyta</taxon>
        <taxon>Magnoliopsida</taxon>
        <taxon>eudicotyledons</taxon>
        <taxon>Gunneridae</taxon>
        <taxon>Pentapetalae</taxon>
        <taxon>asterids</taxon>
        <taxon>lamiids</taxon>
        <taxon>Lamiales</taxon>
        <taxon>Pedaliaceae</taxon>
        <taxon>Sesamum</taxon>
    </lineage>
</organism>